<dbReference type="InterPro" id="IPR028065">
    <property type="entry name" value="TERB2"/>
</dbReference>
<dbReference type="STRING" id="8022.A0A060XL63"/>
<name>A0A060XL63_ONCMY</name>
<dbReference type="Proteomes" id="UP000193380">
    <property type="component" value="Unassembled WGS sequence"/>
</dbReference>
<dbReference type="PANTHER" id="PTHR35345:SF1">
    <property type="entry name" value="TELOMERE REPEATS-BINDING BOUQUET FORMATION PROTEIN 2"/>
    <property type="match status" value="1"/>
</dbReference>
<gene>
    <name evidence="1" type="ORF">GSONMT00033873001</name>
</gene>
<accession>A0A060XL63</accession>
<dbReference type="PaxDb" id="8022-A0A060XL63"/>
<protein>
    <submittedName>
        <fullName evidence="1">Uncharacterized protein</fullName>
    </submittedName>
</protein>
<dbReference type="GO" id="GO:0005637">
    <property type="term" value="C:nuclear inner membrane"/>
    <property type="evidence" value="ECO:0007669"/>
    <property type="project" value="TreeGrafter"/>
</dbReference>
<sequence>MFTNRTAWFSNSVRRGSRWFWVSEGGGITSWETADYLFSEDATCPDTERIFESVDYAENRLTVFHSFYLAACEKCHSVKSVCIGHYVLPPVSVQEVVKAVVGRFIWEQEDSAKAVDTEDSDDRLKLGNRQKEEEYSGGCCDHTDINSCHAVPFLDIPDTPQREGALCCEVQHYPVNNMVTGYVSIDELRTYSGELQDFLPGHCGSSVSKKRRSTVDIA</sequence>
<proteinExistence type="predicted"/>
<organism evidence="1 2">
    <name type="scientific">Oncorhynchus mykiss</name>
    <name type="common">Rainbow trout</name>
    <name type="synonym">Salmo gairdneri</name>
    <dbReference type="NCBI Taxonomy" id="8022"/>
    <lineage>
        <taxon>Eukaryota</taxon>
        <taxon>Metazoa</taxon>
        <taxon>Chordata</taxon>
        <taxon>Craniata</taxon>
        <taxon>Vertebrata</taxon>
        <taxon>Euteleostomi</taxon>
        <taxon>Actinopterygii</taxon>
        <taxon>Neopterygii</taxon>
        <taxon>Teleostei</taxon>
        <taxon>Protacanthopterygii</taxon>
        <taxon>Salmoniformes</taxon>
        <taxon>Salmonidae</taxon>
        <taxon>Salmoninae</taxon>
        <taxon>Oncorhynchus</taxon>
    </lineage>
</organism>
<dbReference type="GO" id="GO:0007129">
    <property type="term" value="P:homologous chromosome pairing at meiosis"/>
    <property type="evidence" value="ECO:0007669"/>
    <property type="project" value="TreeGrafter"/>
</dbReference>
<evidence type="ECO:0000313" key="2">
    <source>
        <dbReference type="Proteomes" id="UP000193380"/>
    </source>
</evidence>
<reference evidence="1" key="1">
    <citation type="journal article" date="2014" name="Nat. Commun.">
        <title>The rainbow trout genome provides novel insights into evolution after whole-genome duplication in vertebrates.</title>
        <authorList>
            <person name="Berthelot C."/>
            <person name="Brunet F."/>
            <person name="Chalopin D."/>
            <person name="Juanchich A."/>
            <person name="Bernard M."/>
            <person name="Noel B."/>
            <person name="Bento P."/>
            <person name="Da Silva C."/>
            <person name="Labadie K."/>
            <person name="Alberti A."/>
            <person name="Aury J.M."/>
            <person name="Louis A."/>
            <person name="Dehais P."/>
            <person name="Bardou P."/>
            <person name="Montfort J."/>
            <person name="Klopp C."/>
            <person name="Cabau C."/>
            <person name="Gaspin C."/>
            <person name="Thorgaard G.H."/>
            <person name="Boussaha M."/>
            <person name="Quillet E."/>
            <person name="Guyomard R."/>
            <person name="Galiana D."/>
            <person name="Bobe J."/>
            <person name="Volff J.N."/>
            <person name="Genet C."/>
            <person name="Wincker P."/>
            <person name="Jaillon O."/>
            <person name="Roest Crollius H."/>
            <person name="Guiguen Y."/>
        </authorList>
    </citation>
    <scope>NUCLEOTIDE SEQUENCE [LARGE SCALE GENOMIC DNA]</scope>
</reference>
<dbReference type="AlphaFoldDB" id="A0A060XL63"/>
<dbReference type="Pfam" id="PF15101">
    <property type="entry name" value="TERB2"/>
    <property type="match status" value="1"/>
</dbReference>
<dbReference type="EMBL" id="FR905564">
    <property type="protein sequence ID" value="CDQ80191.1"/>
    <property type="molecule type" value="Genomic_DNA"/>
</dbReference>
<reference evidence="1" key="2">
    <citation type="submission" date="2014-03" db="EMBL/GenBank/DDBJ databases">
        <authorList>
            <person name="Genoscope - CEA"/>
        </authorList>
    </citation>
    <scope>NUCLEOTIDE SEQUENCE</scope>
</reference>
<dbReference type="GO" id="GO:0070197">
    <property type="term" value="P:meiotic attachment of telomere to nuclear envelope"/>
    <property type="evidence" value="ECO:0007669"/>
    <property type="project" value="TreeGrafter"/>
</dbReference>
<dbReference type="PANTHER" id="PTHR35345">
    <property type="entry name" value="TELOMERE REPEATS-BINDING BOUQUET FORMATION PROTEIN 2"/>
    <property type="match status" value="1"/>
</dbReference>
<evidence type="ECO:0000313" key="1">
    <source>
        <dbReference type="EMBL" id="CDQ80191.1"/>
    </source>
</evidence>